<dbReference type="AlphaFoldDB" id="A0A812BP29"/>
<feature type="transmembrane region" description="Helical" evidence="1">
    <location>
        <begin position="36"/>
        <end position="59"/>
    </location>
</feature>
<dbReference type="EMBL" id="CAHIKZ030000740">
    <property type="protein sequence ID" value="CAE1236382.1"/>
    <property type="molecule type" value="Genomic_DNA"/>
</dbReference>
<feature type="transmembrane region" description="Helical" evidence="1">
    <location>
        <begin position="71"/>
        <end position="97"/>
    </location>
</feature>
<evidence type="ECO:0000313" key="2">
    <source>
        <dbReference type="EMBL" id="CAE1236382.1"/>
    </source>
</evidence>
<gene>
    <name evidence="2" type="ORF">SPHA_20178</name>
</gene>
<keyword evidence="1" id="KW-0472">Membrane</keyword>
<keyword evidence="1" id="KW-1133">Transmembrane helix</keyword>
<protein>
    <submittedName>
        <fullName evidence="2">Uncharacterized protein</fullName>
    </submittedName>
</protein>
<sequence>MFFLNSFCFLLLFLLGVLFPTHYFHFSLFQAVRLLLYFIFHLLFLLESVIHLFILYPNFSMSIPLYSSLNFFSIFSLSAIYLIFHLLSFNLISILFIPSSFLHFPLTPTTVYFLPSQSPTTLWTLFSISSLFSFSPKSHQILVIHLNTSSFSSLYILFFTSFPSYSSLSNSCYLVYSTVSLFFFSSNSPYILIFTSSFYFCTFNSICIVFSTSNLSSYFNLFSVFFSC</sequence>
<proteinExistence type="predicted"/>
<organism evidence="2 3">
    <name type="scientific">Acanthosepion pharaonis</name>
    <name type="common">Pharaoh cuttlefish</name>
    <name type="synonym">Sepia pharaonis</name>
    <dbReference type="NCBI Taxonomy" id="158019"/>
    <lineage>
        <taxon>Eukaryota</taxon>
        <taxon>Metazoa</taxon>
        <taxon>Spiralia</taxon>
        <taxon>Lophotrochozoa</taxon>
        <taxon>Mollusca</taxon>
        <taxon>Cephalopoda</taxon>
        <taxon>Coleoidea</taxon>
        <taxon>Decapodiformes</taxon>
        <taxon>Sepiida</taxon>
        <taxon>Sepiina</taxon>
        <taxon>Sepiidae</taxon>
        <taxon>Acanthosepion</taxon>
    </lineage>
</organism>
<accession>A0A812BP29</accession>
<evidence type="ECO:0000313" key="3">
    <source>
        <dbReference type="Proteomes" id="UP000597762"/>
    </source>
</evidence>
<reference evidence="2" key="1">
    <citation type="submission" date="2021-01" db="EMBL/GenBank/DDBJ databases">
        <authorList>
            <person name="Li R."/>
            <person name="Bekaert M."/>
        </authorList>
    </citation>
    <scope>NUCLEOTIDE SEQUENCE</scope>
    <source>
        <strain evidence="2">Farmed</strain>
    </source>
</reference>
<name>A0A812BP29_ACAPH</name>
<feature type="transmembrane region" description="Helical" evidence="1">
    <location>
        <begin position="141"/>
        <end position="159"/>
    </location>
</feature>
<comment type="caution">
    <text evidence="2">The sequence shown here is derived from an EMBL/GenBank/DDBJ whole genome shotgun (WGS) entry which is preliminary data.</text>
</comment>
<keyword evidence="3" id="KW-1185">Reference proteome</keyword>
<evidence type="ECO:0000256" key="1">
    <source>
        <dbReference type="SAM" id="Phobius"/>
    </source>
</evidence>
<dbReference type="Proteomes" id="UP000597762">
    <property type="component" value="Unassembled WGS sequence"/>
</dbReference>
<keyword evidence="1" id="KW-0812">Transmembrane</keyword>
<feature type="transmembrane region" description="Helical" evidence="1">
    <location>
        <begin position="117"/>
        <end position="134"/>
    </location>
</feature>